<keyword evidence="6 10" id="KW-0862">Zinc</keyword>
<dbReference type="Gene3D" id="3.40.390.10">
    <property type="entry name" value="Collagenase (Catalytic Domain)"/>
    <property type="match status" value="1"/>
</dbReference>
<dbReference type="InterPro" id="IPR045090">
    <property type="entry name" value="Pept_M3A_M3B"/>
</dbReference>
<gene>
    <name evidence="12" type="ORF">AAG570_003394</name>
</gene>
<evidence type="ECO:0000256" key="5">
    <source>
        <dbReference type="ARBA" id="ARBA00022801"/>
    </source>
</evidence>
<comment type="cofactor">
    <cofactor evidence="10">
        <name>Zn(2+)</name>
        <dbReference type="ChEBI" id="CHEBI:29105"/>
    </cofactor>
    <text evidence="10">Binds 1 zinc ion.</text>
</comment>
<protein>
    <recommendedName>
        <fullName evidence="11">Peptidase M3A/M3B catalytic domain-containing protein</fullName>
    </recommendedName>
</protein>
<dbReference type="PANTHER" id="PTHR11804">
    <property type="entry name" value="PROTEASE M3 THIMET OLIGOPEPTIDASE-RELATED"/>
    <property type="match status" value="1"/>
</dbReference>
<organism evidence="12 13">
    <name type="scientific">Ranatra chinensis</name>
    <dbReference type="NCBI Taxonomy" id="642074"/>
    <lineage>
        <taxon>Eukaryota</taxon>
        <taxon>Metazoa</taxon>
        <taxon>Ecdysozoa</taxon>
        <taxon>Arthropoda</taxon>
        <taxon>Hexapoda</taxon>
        <taxon>Insecta</taxon>
        <taxon>Pterygota</taxon>
        <taxon>Neoptera</taxon>
        <taxon>Paraneoptera</taxon>
        <taxon>Hemiptera</taxon>
        <taxon>Heteroptera</taxon>
        <taxon>Panheteroptera</taxon>
        <taxon>Nepomorpha</taxon>
        <taxon>Nepidae</taxon>
        <taxon>Ranatrinae</taxon>
        <taxon>Ranatra</taxon>
    </lineage>
</organism>
<evidence type="ECO:0000256" key="7">
    <source>
        <dbReference type="ARBA" id="ARBA00022946"/>
    </source>
</evidence>
<dbReference type="Pfam" id="PF01432">
    <property type="entry name" value="Peptidase_M3"/>
    <property type="match status" value="1"/>
</dbReference>
<comment type="similarity">
    <text evidence="2 10">Belongs to the peptidase M3 family.</text>
</comment>
<evidence type="ECO:0000256" key="10">
    <source>
        <dbReference type="RuleBase" id="RU003435"/>
    </source>
</evidence>
<proteinExistence type="inferred from homology"/>
<keyword evidence="5 10" id="KW-0378">Hydrolase</keyword>
<keyword evidence="4 10" id="KW-0479">Metal-binding</keyword>
<dbReference type="PANTHER" id="PTHR11804:SF79">
    <property type="entry name" value="MITOCHONDRIAL INTERMEDIATE PEPTIDASE"/>
    <property type="match status" value="1"/>
</dbReference>
<evidence type="ECO:0000256" key="2">
    <source>
        <dbReference type="ARBA" id="ARBA00006040"/>
    </source>
</evidence>
<keyword evidence="8 10" id="KW-0482">Metalloprotease</keyword>
<sequence length="612" mass="68980">MESGRLLEESCSADRSRKLVDVFDELSDTLCRVADLAEFVRLAHPDHEFSNAAEDACISISGIVEKLNTNRELYGSLKKVVSGGDKFPTSDVENHVASLFLFDFEQSGIHLDEEDRKQVVALNDYILQLGQRFMAGAVNGRAIPRQRIPPSIRHLFDSEADSVVVNGLFSDSKDEIAREAAYRVYLLPDAEQEMLLEEMLDSRLKLARLCGFPSYAHSLAGSPSAVKEFMDDLSDRLRPKAERDFQTMLRMKREINPQAKSLAPWDVPHMTNKARHDWLKSHVTEFSKYFSLGSCMDGLNGLMNELFGITFVNTPLEAGEAWAPDIYKLAVTHEAEGLLGYIYCDFYERSNKPNQDCHFTIRGGRTLADGSYQMPVVVLMLNLAPPRWNTPSLLTPGMVDNLFHEVGHAMHSMLARTQHQHVTGTRCTTDFAEVPSILMEYFASDPRILRTFARHFQTQEPMPDHLLDKLCASKNLFAASGMQAQVFYSMLDQEFHGGECVKGVTTQLLESTHNAYYGLPYVQNTAWHLRFSHLVGYGAKYYSYLMSRAVASCIWQKYFREAPLSRTEGERYRKQCLAHGGGKPPRALVSDYLGVEVTPATLANALIDDLQQ</sequence>
<keyword evidence="13" id="KW-1185">Reference proteome</keyword>
<comment type="subcellular location">
    <subcellularLocation>
        <location evidence="1">Mitochondrion</location>
    </subcellularLocation>
</comment>
<dbReference type="Gene3D" id="1.10.1370.10">
    <property type="entry name" value="Neurolysin, domain 3"/>
    <property type="match status" value="1"/>
</dbReference>
<dbReference type="InterPro" id="IPR001567">
    <property type="entry name" value="Pept_M3A_M3B_dom"/>
</dbReference>
<keyword evidence="9" id="KW-0496">Mitochondrion</keyword>
<dbReference type="InterPro" id="IPR024077">
    <property type="entry name" value="Neurolysin/TOP_dom2"/>
</dbReference>
<dbReference type="Proteomes" id="UP001558652">
    <property type="component" value="Unassembled WGS sequence"/>
</dbReference>
<keyword evidence="7" id="KW-0809">Transit peptide</keyword>
<evidence type="ECO:0000259" key="11">
    <source>
        <dbReference type="Pfam" id="PF01432"/>
    </source>
</evidence>
<evidence type="ECO:0000256" key="6">
    <source>
        <dbReference type="ARBA" id="ARBA00022833"/>
    </source>
</evidence>
<reference evidence="12 13" key="1">
    <citation type="submission" date="2024-07" db="EMBL/GenBank/DDBJ databases">
        <title>Chromosome-level genome assembly of the water stick insect Ranatra chinensis (Heteroptera: Nepidae).</title>
        <authorList>
            <person name="Liu X."/>
        </authorList>
    </citation>
    <scope>NUCLEOTIDE SEQUENCE [LARGE SCALE GENOMIC DNA]</scope>
    <source>
        <strain evidence="12">Cailab_2021Rc</strain>
        <tissue evidence="12">Muscle</tissue>
    </source>
</reference>
<accession>A0ABD0Y448</accession>
<dbReference type="CDD" id="cd06457">
    <property type="entry name" value="M3A_MIP"/>
    <property type="match status" value="1"/>
</dbReference>
<evidence type="ECO:0000313" key="12">
    <source>
        <dbReference type="EMBL" id="KAL1121986.1"/>
    </source>
</evidence>
<evidence type="ECO:0000313" key="13">
    <source>
        <dbReference type="Proteomes" id="UP001558652"/>
    </source>
</evidence>
<dbReference type="EMBL" id="JBFDAA010000014">
    <property type="protein sequence ID" value="KAL1121986.1"/>
    <property type="molecule type" value="Genomic_DNA"/>
</dbReference>
<dbReference type="GO" id="GO:0006508">
    <property type="term" value="P:proteolysis"/>
    <property type="evidence" value="ECO:0007669"/>
    <property type="project" value="UniProtKB-KW"/>
</dbReference>
<dbReference type="GO" id="GO:0005739">
    <property type="term" value="C:mitochondrion"/>
    <property type="evidence" value="ECO:0007669"/>
    <property type="project" value="UniProtKB-SubCell"/>
</dbReference>
<dbReference type="FunFam" id="3.40.390.10:FF:000013">
    <property type="entry name" value="Mitochondrial intermediate peptidase"/>
    <property type="match status" value="1"/>
</dbReference>
<keyword evidence="3 10" id="KW-0645">Protease</keyword>
<dbReference type="GO" id="GO:0046872">
    <property type="term" value="F:metal ion binding"/>
    <property type="evidence" value="ECO:0007669"/>
    <property type="project" value="UniProtKB-UniRule"/>
</dbReference>
<evidence type="ECO:0000256" key="3">
    <source>
        <dbReference type="ARBA" id="ARBA00022670"/>
    </source>
</evidence>
<comment type="caution">
    <text evidence="12">The sequence shown here is derived from an EMBL/GenBank/DDBJ whole genome shotgun (WGS) entry which is preliminary data.</text>
</comment>
<dbReference type="GO" id="GO:0008237">
    <property type="term" value="F:metallopeptidase activity"/>
    <property type="evidence" value="ECO:0007669"/>
    <property type="project" value="UniProtKB-KW"/>
</dbReference>
<dbReference type="InterPro" id="IPR033851">
    <property type="entry name" value="M3A_MIP"/>
</dbReference>
<feature type="domain" description="Peptidase M3A/M3B catalytic" evidence="11">
    <location>
        <begin position="170"/>
        <end position="603"/>
    </location>
</feature>
<name>A0ABD0Y448_9HEMI</name>
<dbReference type="InterPro" id="IPR024079">
    <property type="entry name" value="MetalloPept_cat_dom_sf"/>
</dbReference>
<evidence type="ECO:0000256" key="1">
    <source>
        <dbReference type="ARBA" id="ARBA00004173"/>
    </source>
</evidence>
<evidence type="ECO:0000256" key="9">
    <source>
        <dbReference type="ARBA" id="ARBA00023128"/>
    </source>
</evidence>
<dbReference type="AlphaFoldDB" id="A0ABD0Y448"/>
<evidence type="ECO:0000256" key="4">
    <source>
        <dbReference type="ARBA" id="ARBA00022723"/>
    </source>
</evidence>
<dbReference type="SUPFAM" id="SSF55486">
    <property type="entry name" value="Metalloproteases ('zincins'), catalytic domain"/>
    <property type="match status" value="1"/>
</dbReference>
<evidence type="ECO:0000256" key="8">
    <source>
        <dbReference type="ARBA" id="ARBA00023049"/>
    </source>
</evidence>